<dbReference type="RefSeq" id="WP_158009514.1">
    <property type="nucleotide sequence ID" value="NZ_MIQH01001087.1"/>
</dbReference>
<gene>
    <name evidence="1" type="ORF">BGC33_01595</name>
</gene>
<dbReference type="Proteomes" id="UP000182798">
    <property type="component" value="Unassembled WGS sequence"/>
</dbReference>
<sequence length="138" mass="16078">DRKEYCELLFSDVSGKPDYAVSMELNGLVNMIDNFNKIAKNISLEKFILWCIKDTNINENFGKGQSVNLLGSKGGYINTRSCCRSYIEYQLHVLNLAEDYLIGDEKINKLINNKVFDFNYKKFEDFEITKYDIEKMLT</sequence>
<evidence type="ECO:0000313" key="1">
    <source>
        <dbReference type="EMBL" id="OJA03087.1"/>
    </source>
</evidence>
<proteinExistence type="predicted"/>
<accession>A0A1J8P2P8</accession>
<dbReference type="EMBL" id="MIQH01001087">
    <property type="protein sequence ID" value="OJA03087.1"/>
    <property type="molecule type" value="Genomic_DNA"/>
</dbReference>
<name>A0A1J8P2P8_9GAMM</name>
<dbReference type="AlphaFoldDB" id="A0A1J8P2P8"/>
<comment type="caution">
    <text evidence="1">The sequence shown here is derived from an EMBL/GenBank/DDBJ whole genome shotgun (WGS) entry which is preliminary data.</text>
</comment>
<protein>
    <submittedName>
        <fullName evidence="1">Uncharacterized protein</fullName>
    </submittedName>
</protein>
<feature type="non-terminal residue" evidence="1">
    <location>
        <position position="138"/>
    </location>
</feature>
<evidence type="ECO:0000313" key="2">
    <source>
        <dbReference type="Proteomes" id="UP000182798"/>
    </source>
</evidence>
<reference evidence="2" key="1">
    <citation type="submission" date="2016-09" db="EMBL/GenBank/DDBJ databases">
        <title>Genome Sequence of Bathymodiolus thermophilus sulfur-oxidizing gill endosymbiont.</title>
        <authorList>
            <person name="Ponnudurai R."/>
            <person name="Kleiner M."/>
            <person name="Sayavedra L."/>
            <person name="Thuermer A."/>
            <person name="Felbeck H."/>
            <person name="Schlueter R."/>
            <person name="Schweder T."/>
            <person name="Markert S."/>
        </authorList>
    </citation>
    <scope>NUCLEOTIDE SEQUENCE [LARGE SCALE GENOMIC DNA]</scope>
    <source>
        <strain evidence="2">BAT/CrabSpa'14</strain>
    </source>
</reference>
<feature type="non-terminal residue" evidence="1">
    <location>
        <position position="1"/>
    </location>
</feature>
<organism evidence="1 2">
    <name type="scientific">Bathymodiolus thermophilus thioautotrophic gill symbiont</name>
    <dbReference type="NCBI Taxonomy" id="2360"/>
    <lineage>
        <taxon>Bacteria</taxon>
        <taxon>Pseudomonadati</taxon>
        <taxon>Pseudomonadota</taxon>
        <taxon>Gammaproteobacteria</taxon>
        <taxon>sulfur-oxidizing symbionts</taxon>
    </lineage>
</organism>